<dbReference type="PRINTS" id="PR01713">
    <property type="entry name" value="NUCEPIMERASE"/>
</dbReference>
<dbReference type="AlphaFoldDB" id="A0A2W7CBT8"/>
<gene>
    <name evidence="4" type="ORF">B5V02_00350</name>
</gene>
<comment type="pathway">
    <text evidence="1">Bacterial outer membrane biogenesis; LPS O-antigen biosynthesis.</text>
</comment>
<keyword evidence="5" id="KW-1185">Reference proteome</keyword>
<dbReference type="InterPro" id="IPR036291">
    <property type="entry name" value="NAD(P)-bd_dom_sf"/>
</dbReference>
<dbReference type="PANTHER" id="PTHR43000">
    <property type="entry name" value="DTDP-D-GLUCOSE 4,6-DEHYDRATASE-RELATED"/>
    <property type="match status" value="1"/>
</dbReference>
<sequence length="335" mass="35745">MSSQVEKPNVVERHLILGGSGFIGRHVAAILVQSGCEVVLAGRSLSKPTFAPALDERITWRSFDLANAQWDSLIDGITVIHHYAWSSVPASANNDPSLDLSTNVAPTLGLLEALRKKGSQAPRLIFASSGGTVYGKLLRVPVHEDHRLSPITAYGAGKAAIELYLGTYRALYGLDCRVARLANPFGAGQNLAKGLGAVTTFLHHALSQQPIIVWGDGEVVRDFIHISDAAAGLVALARALPLDSHHVFNIGSGEGVSLNGVIAELESKLPHKLDVRYERGRKFDVPVSVLDISLIREVLGWRPTLSFSEGLSQTLADLGGSVAHRDRSAVSGAAH</sequence>
<dbReference type="RefSeq" id="WP_111542308.1">
    <property type="nucleotide sequence ID" value="NZ_MZXV01000001.1"/>
</dbReference>
<dbReference type="Gene3D" id="3.40.50.720">
    <property type="entry name" value="NAD(P)-binding Rossmann-like Domain"/>
    <property type="match status" value="1"/>
</dbReference>
<comment type="caution">
    <text evidence="4">The sequence shown here is derived from an EMBL/GenBank/DDBJ whole genome shotgun (WGS) entry which is preliminary data.</text>
</comment>
<evidence type="ECO:0000313" key="4">
    <source>
        <dbReference type="EMBL" id="PZV40517.1"/>
    </source>
</evidence>
<evidence type="ECO:0000256" key="2">
    <source>
        <dbReference type="ARBA" id="ARBA00007637"/>
    </source>
</evidence>
<dbReference type="SUPFAM" id="SSF51735">
    <property type="entry name" value="NAD(P)-binding Rossmann-fold domains"/>
    <property type="match status" value="1"/>
</dbReference>
<dbReference type="InterPro" id="IPR001509">
    <property type="entry name" value="Epimerase_deHydtase"/>
</dbReference>
<accession>A0A2W7CBT8</accession>
<evidence type="ECO:0000256" key="1">
    <source>
        <dbReference type="ARBA" id="ARBA00005125"/>
    </source>
</evidence>
<protein>
    <recommendedName>
        <fullName evidence="3">NAD-dependent epimerase/dehydratase domain-containing protein</fullName>
    </recommendedName>
</protein>
<comment type="similarity">
    <text evidence="2">Belongs to the NAD(P)-dependent epimerase/dehydratase family.</text>
</comment>
<name>A0A2W7CBT8_9HYPH</name>
<dbReference type="OrthoDB" id="9811425at2"/>
<reference evidence="5" key="1">
    <citation type="submission" date="2017-03" db="EMBL/GenBank/DDBJ databases">
        <authorList>
            <person name="Safronova V.I."/>
            <person name="Sazanova A.L."/>
            <person name="Chirak E.R."/>
        </authorList>
    </citation>
    <scope>NUCLEOTIDE SEQUENCE [LARGE SCALE GENOMIC DNA]</scope>
    <source>
        <strain evidence="5">Ach-343</strain>
    </source>
</reference>
<dbReference type="Pfam" id="PF01370">
    <property type="entry name" value="Epimerase"/>
    <property type="match status" value="1"/>
</dbReference>
<dbReference type="Proteomes" id="UP000248616">
    <property type="component" value="Unassembled WGS sequence"/>
</dbReference>
<dbReference type="Gene3D" id="3.90.25.10">
    <property type="entry name" value="UDP-galactose 4-epimerase, domain 1"/>
    <property type="match status" value="1"/>
</dbReference>
<organism evidence="4 5">
    <name type="scientific">Mesorhizobium kowhaii</name>
    <dbReference type="NCBI Taxonomy" id="1300272"/>
    <lineage>
        <taxon>Bacteria</taxon>
        <taxon>Pseudomonadati</taxon>
        <taxon>Pseudomonadota</taxon>
        <taxon>Alphaproteobacteria</taxon>
        <taxon>Hyphomicrobiales</taxon>
        <taxon>Phyllobacteriaceae</taxon>
        <taxon>Mesorhizobium</taxon>
    </lineage>
</organism>
<proteinExistence type="inferred from homology"/>
<feature type="domain" description="NAD-dependent epimerase/dehydratase" evidence="3">
    <location>
        <begin position="15"/>
        <end position="251"/>
    </location>
</feature>
<evidence type="ECO:0000313" key="5">
    <source>
        <dbReference type="Proteomes" id="UP000248616"/>
    </source>
</evidence>
<evidence type="ECO:0000259" key="3">
    <source>
        <dbReference type="Pfam" id="PF01370"/>
    </source>
</evidence>
<dbReference type="EMBL" id="MZXV01000001">
    <property type="protein sequence ID" value="PZV40517.1"/>
    <property type="molecule type" value="Genomic_DNA"/>
</dbReference>